<sequence>MTVMRTYTAPAAVALGTFSDETGFGVGFQAEGWNPIADRKS</sequence>
<keyword evidence="2" id="KW-1185">Reference proteome</keyword>
<evidence type="ECO:0000313" key="2">
    <source>
        <dbReference type="Proteomes" id="UP001157126"/>
    </source>
</evidence>
<proteinExistence type="predicted"/>
<name>A0ABQ6IWQ8_9MICO</name>
<evidence type="ECO:0000313" key="1">
    <source>
        <dbReference type="EMBL" id="GMA41728.1"/>
    </source>
</evidence>
<comment type="caution">
    <text evidence="1">The sequence shown here is derived from an EMBL/GenBank/DDBJ whole genome shotgun (WGS) entry which is preliminary data.</text>
</comment>
<accession>A0ABQ6IWQ8</accession>
<dbReference type="EMBL" id="BSUO01000001">
    <property type="protein sequence ID" value="GMA41728.1"/>
    <property type="molecule type" value="Genomic_DNA"/>
</dbReference>
<reference evidence="2" key="1">
    <citation type="journal article" date="2019" name="Int. J. Syst. Evol. Microbiol.">
        <title>The Global Catalogue of Microorganisms (GCM) 10K type strain sequencing project: providing services to taxonomists for standard genome sequencing and annotation.</title>
        <authorList>
            <consortium name="The Broad Institute Genomics Platform"/>
            <consortium name="The Broad Institute Genome Sequencing Center for Infectious Disease"/>
            <person name="Wu L."/>
            <person name="Ma J."/>
        </authorList>
    </citation>
    <scope>NUCLEOTIDE SEQUENCE [LARGE SCALE GENOMIC DNA]</scope>
    <source>
        <strain evidence="2">NBRC 113072</strain>
    </source>
</reference>
<organism evidence="1 2">
    <name type="scientific">Mobilicoccus caccae</name>
    <dbReference type="NCBI Taxonomy" id="1859295"/>
    <lineage>
        <taxon>Bacteria</taxon>
        <taxon>Bacillati</taxon>
        <taxon>Actinomycetota</taxon>
        <taxon>Actinomycetes</taxon>
        <taxon>Micrococcales</taxon>
        <taxon>Dermatophilaceae</taxon>
        <taxon>Mobilicoccus</taxon>
    </lineage>
</organism>
<protein>
    <submittedName>
        <fullName evidence="1">Uncharacterized protein</fullName>
    </submittedName>
</protein>
<gene>
    <name evidence="1" type="ORF">GCM10025883_37730</name>
</gene>
<dbReference type="Proteomes" id="UP001157126">
    <property type="component" value="Unassembled WGS sequence"/>
</dbReference>